<dbReference type="PROSITE" id="PS52004">
    <property type="entry name" value="KS3_2"/>
    <property type="match status" value="1"/>
</dbReference>
<dbReference type="Gene3D" id="1.10.1240.100">
    <property type="match status" value="1"/>
</dbReference>
<reference evidence="9 10" key="1">
    <citation type="submission" date="2023-03" db="EMBL/GenBank/DDBJ databases">
        <title>Isolation and description of six Streptomyces strains from soil environments, able to metabolize different microbial glucans.</title>
        <authorList>
            <person name="Widen T."/>
            <person name="Larsbrink J."/>
        </authorList>
    </citation>
    <scope>NUCLEOTIDE SEQUENCE [LARGE SCALE GENOMIC DNA]</scope>
    <source>
        <strain evidence="9 10">Mut2</strain>
    </source>
</reference>
<feature type="region of interest" description="Disordered" evidence="7">
    <location>
        <begin position="584"/>
        <end position="613"/>
    </location>
</feature>
<gene>
    <name evidence="9" type="ORF">P8A22_02250</name>
</gene>
<keyword evidence="3" id="KW-0963">Cytoplasm</keyword>
<evidence type="ECO:0000256" key="2">
    <source>
        <dbReference type="ARBA" id="ARBA00022450"/>
    </source>
</evidence>
<dbReference type="SMART" id="SM00822">
    <property type="entry name" value="PKS_KR"/>
    <property type="match status" value="1"/>
</dbReference>
<evidence type="ECO:0000256" key="7">
    <source>
        <dbReference type="SAM" id="MobiDB-lite"/>
    </source>
</evidence>
<evidence type="ECO:0000256" key="1">
    <source>
        <dbReference type="ARBA" id="ARBA00004792"/>
    </source>
</evidence>
<dbReference type="InterPro" id="IPR014030">
    <property type="entry name" value="Ketoacyl_synth_N"/>
</dbReference>
<evidence type="ECO:0000313" key="9">
    <source>
        <dbReference type="EMBL" id="WLQ38961.1"/>
    </source>
</evidence>
<dbReference type="InterPro" id="IPR036291">
    <property type="entry name" value="NAD(P)-bd_dom_sf"/>
</dbReference>
<keyword evidence="6" id="KW-0808">Transferase</keyword>
<dbReference type="EMBL" id="CP120992">
    <property type="protein sequence ID" value="WLQ38961.1"/>
    <property type="molecule type" value="Genomic_DNA"/>
</dbReference>
<evidence type="ECO:0000313" key="10">
    <source>
        <dbReference type="Proteomes" id="UP001229952"/>
    </source>
</evidence>
<dbReference type="SUPFAM" id="SSF51735">
    <property type="entry name" value="NAD(P)-binding Rossmann-fold domains"/>
    <property type="match status" value="2"/>
</dbReference>
<dbReference type="CDD" id="cd08953">
    <property type="entry name" value="KR_2_SDR_x"/>
    <property type="match status" value="1"/>
</dbReference>
<dbReference type="InterPro" id="IPR014031">
    <property type="entry name" value="Ketoacyl_synth_C"/>
</dbReference>
<comment type="pathway">
    <text evidence="1">Antibiotic biosynthesis.</text>
</comment>
<dbReference type="PANTHER" id="PTHR43775">
    <property type="entry name" value="FATTY ACID SYNTHASE"/>
    <property type="match status" value="1"/>
</dbReference>
<dbReference type="InterPro" id="IPR054514">
    <property type="entry name" value="RhiE-like_linker"/>
</dbReference>
<dbReference type="Proteomes" id="UP001229952">
    <property type="component" value="Chromosome"/>
</dbReference>
<dbReference type="InterPro" id="IPR050091">
    <property type="entry name" value="PKS_NRPS_Biosynth_Enz"/>
</dbReference>
<evidence type="ECO:0000256" key="3">
    <source>
        <dbReference type="ARBA" id="ARBA00022490"/>
    </source>
</evidence>
<dbReference type="InterPro" id="IPR016039">
    <property type="entry name" value="Thiolase-like"/>
</dbReference>
<dbReference type="Pfam" id="PF00109">
    <property type="entry name" value="ketoacyl-synt"/>
    <property type="match status" value="1"/>
</dbReference>
<keyword evidence="5" id="KW-0677">Repeat</keyword>
<dbReference type="PANTHER" id="PTHR43775:SF37">
    <property type="entry name" value="SI:DKEY-61P9.11"/>
    <property type="match status" value="1"/>
</dbReference>
<keyword evidence="2" id="KW-0596">Phosphopantetheine</keyword>
<protein>
    <submittedName>
        <fullName evidence="9">SDR family NAD(P)-dependent oxidoreductase</fullName>
    </submittedName>
</protein>
<comment type="similarity">
    <text evidence="6">Belongs to the thiolase-like superfamily. Beta-ketoacyl-ACP synthases family.</text>
</comment>
<dbReference type="InterPro" id="IPR020841">
    <property type="entry name" value="PKS_Beta-ketoAc_synthase_dom"/>
</dbReference>
<feature type="region of interest" description="Disordered" evidence="7">
    <location>
        <begin position="1036"/>
        <end position="1057"/>
    </location>
</feature>
<keyword evidence="10" id="KW-1185">Reference proteome</keyword>
<dbReference type="InterPro" id="IPR057326">
    <property type="entry name" value="KR_dom"/>
</dbReference>
<dbReference type="SUPFAM" id="SSF53901">
    <property type="entry name" value="Thiolase-like"/>
    <property type="match status" value="1"/>
</dbReference>
<dbReference type="Pfam" id="PF08659">
    <property type="entry name" value="KR"/>
    <property type="match status" value="1"/>
</dbReference>
<dbReference type="InterPro" id="IPR013968">
    <property type="entry name" value="PKS_KR"/>
</dbReference>
<evidence type="ECO:0000256" key="4">
    <source>
        <dbReference type="ARBA" id="ARBA00022553"/>
    </source>
</evidence>
<dbReference type="Pfam" id="PF22336">
    <property type="entry name" value="RhiE-like_linker"/>
    <property type="match status" value="1"/>
</dbReference>
<evidence type="ECO:0000256" key="6">
    <source>
        <dbReference type="RuleBase" id="RU003694"/>
    </source>
</evidence>
<dbReference type="Gene3D" id="3.40.47.10">
    <property type="match status" value="1"/>
</dbReference>
<organism evidence="9 10">
    <name type="scientific">Streptomyces laculatispora</name>
    <dbReference type="NCBI Taxonomy" id="887464"/>
    <lineage>
        <taxon>Bacteria</taxon>
        <taxon>Bacillati</taxon>
        <taxon>Actinomycetota</taxon>
        <taxon>Actinomycetes</taxon>
        <taxon>Kitasatosporales</taxon>
        <taxon>Streptomycetaceae</taxon>
        <taxon>Streptomyces</taxon>
    </lineage>
</organism>
<proteinExistence type="inferred from homology"/>
<dbReference type="SMART" id="SM00825">
    <property type="entry name" value="PKS_KS"/>
    <property type="match status" value="1"/>
</dbReference>
<dbReference type="CDD" id="cd00833">
    <property type="entry name" value="PKS"/>
    <property type="match status" value="1"/>
</dbReference>
<name>A0ABY9HWL9_9ACTN</name>
<dbReference type="Pfam" id="PF02801">
    <property type="entry name" value="Ketoacyl-synt_C"/>
    <property type="match status" value="1"/>
</dbReference>
<dbReference type="RefSeq" id="WP_306085630.1">
    <property type="nucleotide sequence ID" value="NZ_CP120992.1"/>
</dbReference>
<accession>A0ABY9HWL9</accession>
<feature type="domain" description="Ketosynthase family 3 (KS3)" evidence="8">
    <location>
        <begin position="1"/>
        <end position="417"/>
    </location>
</feature>
<sequence>MSGRYPGSATLHEYWDNLAQGRDCVDEVPESRWSVSDHYDPRPHQEGKVNCKWMGHLDDIEIFDPLFFGIPPAEAESMDPQQRLFLQEAYHAFEDAGYDPSTLSGRKCGVYLGIMSSEYGMLMQRKAGGSSAAATNGSNAITAARIAYFLNLKGPAIALDTACSSSLVATHLATQALRSGEIDMALVGGVTLYLSLDSYLSMSSAGMLSPDGRCKAFDNSANGFVPGEGVGALVLKRLDDAVRDRDHIHGVVVGSGINQDGRTNGITAPSVASQIELERDVYERYGIDPAGIGYAELHGTGTKLGDPIELEALATVYRERTDKTGYCAIGSVKSNLGHTSAAAGIASIQKVLLCMRNEQLVPTLHFDRPNEHFDFEGSPFRVNTELTPWKTEPGSPRRAAVSGFGFSGTNAHLVVEEYPPQAAERPAGGPQVFVLSARSEEQLRTSAARLAAHLRAHPSLALADVAHTLQQGREAMARRLAVVVGTPGELLERLTRYAADGRADGVFSGLAGKHRAGRSELVPQVDPDGAVSAAEAERLAAAWIGGTPVDWARLAAGARARRVPLPTYPFARERYWFEDVPASGQPALSLPSPDPVVTEEQHASAGPDGEAADGTNILLAPVWDAVAPRGPQGAALPSCRVVVIGGTAEHWERIRGVHPGAERLPLDPADTAESIAAKLDATGEVLGHLVWLAPHETAPDAADAVDDALVDAQEAGLYACFRTLKALLSRGFGRRALDVTVVTERAVRVRRTDAVDPTHAGLHGLLGSVAKEYPGWTVRLADLDPDRDWPVAQLFAIPHEESGSVWAYRRSRWYRQSLVPVRDTAAERTCGAVYRRGGVYVVIGGAGGIGEAWTEHVIRTYGAQVVWIGRREEDESIRAKLRRLGEHGPQPRYVRADATDRAALQRAYKEIKRIHPVVHGVIHSAIVLLDQSLERMEEERFRAAVTAKVDVSVRLAQVFRDEPLDFLLFFSSMNSFLKASGQCNYVAGSVFEDAFAHHLASLAGPSGQDHELGLLGHRRHRCRTGVPGAHAQGRCRLDRAGGRHGGSRRPPFGHVRSTWADQVPRG</sequence>
<evidence type="ECO:0000256" key="5">
    <source>
        <dbReference type="ARBA" id="ARBA00022737"/>
    </source>
</evidence>
<evidence type="ECO:0000259" key="8">
    <source>
        <dbReference type="PROSITE" id="PS52004"/>
    </source>
</evidence>
<dbReference type="Gene3D" id="3.40.50.720">
    <property type="entry name" value="NAD(P)-binding Rossmann-like Domain"/>
    <property type="match status" value="1"/>
</dbReference>
<keyword evidence="4" id="KW-0597">Phosphoprotein</keyword>